<keyword evidence="3" id="KW-1185">Reference proteome</keyword>
<dbReference type="RefSeq" id="WP_047809335.1">
    <property type="nucleotide sequence ID" value="NZ_LDZY01000004.1"/>
</dbReference>
<evidence type="ECO:0000313" key="3">
    <source>
        <dbReference type="Proteomes" id="UP000036356"/>
    </source>
</evidence>
<feature type="domain" description="LysM" evidence="1">
    <location>
        <begin position="1"/>
        <end position="46"/>
    </location>
</feature>
<dbReference type="InterPro" id="IPR036779">
    <property type="entry name" value="LysM_dom_sf"/>
</dbReference>
<dbReference type="PATRIC" id="fig|476652.3.peg.1520"/>
<dbReference type="AlphaFoldDB" id="A0A0J1FU35"/>
<protein>
    <submittedName>
        <fullName evidence="2">LysM domain protein</fullName>
    </submittedName>
</protein>
<organism evidence="2 3">
    <name type="scientific">Desulfosporosinus acididurans</name>
    <dbReference type="NCBI Taxonomy" id="476652"/>
    <lineage>
        <taxon>Bacteria</taxon>
        <taxon>Bacillati</taxon>
        <taxon>Bacillota</taxon>
        <taxon>Clostridia</taxon>
        <taxon>Eubacteriales</taxon>
        <taxon>Desulfitobacteriaceae</taxon>
        <taxon>Desulfosporosinus</taxon>
    </lineage>
</organism>
<gene>
    <name evidence="2" type="ORF">DEAC_c14800</name>
</gene>
<dbReference type="Proteomes" id="UP000036356">
    <property type="component" value="Unassembled WGS sequence"/>
</dbReference>
<dbReference type="CDD" id="cd00118">
    <property type="entry name" value="LysM"/>
    <property type="match status" value="1"/>
</dbReference>
<evidence type="ECO:0000259" key="1">
    <source>
        <dbReference type="PROSITE" id="PS51782"/>
    </source>
</evidence>
<comment type="caution">
    <text evidence="2">The sequence shown here is derived from an EMBL/GenBank/DDBJ whole genome shotgun (WGS) entry which is preliminary data.</text>
</comment>
<reference evidence="2 3" key="1">
    <citation type="submission" date="2015-06" db="EMBL/GenBank/DDBJ databases">
        <title>Draft genome of the moderately acidophilic sulfate reducer Candidatus Desulfosporosinus acididurans strain M1.</title>
        <authorList>
            <person name="Poehlein A."/>
            <person name="Petzsch P."/>
            <person name="Johnson B.D."/>
            <person name="Schloemann M."/>
            <person name="Daniel R."/>
            <person name="Muehling M."/>
        </authorList>
    </citation>
    <scope>NUCLEOTIDE SEQUENCE [LARGE SCALE GENOMIC DNA]</scope>
    <source>
        <strain evidence="2 3">M1</strain>
    </source>
</reference>
<dbReference type="STRING" id="476652.DEAC_c14800"/>
<proteinExistence type="predicted"/>
<dbReference type="SUPFAM" id="SSF54106">
    <property type="entry name" value="LysM domain"/>
    <property type="match status" value="1"/>
</dbReference>
<name>A0A0J1FU35_9FIRM</name>
<dbReference type="Gene3D" id="3.10.350.10">
    <property type="entry name" value="LysM domain"/>
    <property type="match status" value="1"/>
</dbReference>
<sequence>MYHYVRRGETLHIIAKNYGTHVHRLMALNPQICNPNRIYPGEKIRVR</sequence>
<dbReference type="EMBL" id="LDZY01000004">
    <property type="protein sequence ID" value="KLU66812.1"/>
    <property type="molecule type" value="Genomic_DNA"/>
</dbReference>
<dbReference type="SMART" id="SM00257">
    <property type="entry name" value="LysM"/>
    <property type="match status" value="1"/>
</dbReference>
<accession>A0A0J1FU35</accession>
<dbReference type="InterPro" id="IPR018392">
    <property type="entry name" value="LysM"/>
</dbReference>
<dbReference type="PROSITE" id="PS51782">
    <property type="entry name" value="LYSM"/>
    <property type="match status" value="1"/>
</dbReference>
<evidence type="ECO:0000313" key="2">
    <source>
        <dbReference type="EMBL" id="KLU66812.1"/>
    </source>
</evidence>
<dbReference type="Pfam" id="PF01476">
    <property type="entry name" value="LysM"/>
    <property type="match status" value="1"/>
</dbReference>